<dbReference type="Pfam" id="PF12783">
    <property type="entry name" value="Sec7-like_HUS"/>
    <property type="match status" value="1"/>
</dbReference>
<dbReference type="SUPFAM" id="SSF50729">
    <property type="entry name" value="PH domain-like"/>
    <property type="match status" value="1"/>
</dbReference>
<keyword evidence="2 4" id="KW-0863">Zinc-finger</keyword>
<evidence type="ECO:0000256" key="2">
    <source>
        <dbReference type="ARBA" id="ARBA00022771"/>
    </source>
</evidence>
<dbReference type="GO" id="GO:0005085">
    <property type="term" value="F:guanyl-nucleotide exchange factor activity"/>
    <property type="evidence" value="ECO:0007669"/>
    <property type="project" value="InterPro"/>
</dbReference>
<dbReference type="InterPro" id="IPR000904">
    <property type="entry name" value="Sec7_dom"/>
</dbReference>
<dbReference type="InterPro" id="IPR017455">
    <property type="entry name" value="Znf_FYVE-rel"/>
</dbReference>
<geneLocation type="mitochondrion" evidence="10"/>
<dbReference type="InterPro" id="IPR011993">
    <property type="entry name" value="PH-like_dom_sf"/>
</dbReference>
<dbReference type="CDD" id="cd21204">
    <property type="entry name" value="CH_GAS2-like"/>
    <property type="match status" value="1"/>
</dbReference>
<feature type="domain" description="MABP" evidence="9">
    <location>
        <begin position="321"/>
        <end position="468"/>
    </location>
</feature>
<dbReference type="Pfam" id="PF00307">
    <property type="entry name" value="CH"/>
    <property type="match status" value="1"/>
</dbReference>
<evidence type="ECO:0000259" key="6">
    <source>
        <dbReference type="PROSITE" id="PS50021"/>
    </source>
</evidence>
<evidence type="ECO:0000256" key="1">
    <source>
        <dbReference type="ARBA" id="ARBA00022723"/>
    </source>
</evidence>
<feature type="compositionally biased region" description="Basic and acidic residues" evidence="5">
    <location>
        <begin position="982"/>
        <end position="995"/>
    </location>
</feature>
<dbReference type="InterPro" id="IPR001849">
    <property type="entry name" value="PH_domain"/>
</dbReference>
<dbReference type="SUPFAM" id="SSF47576">
    <property type="entry name" value="Calponin-homology domain, CH-domain"/>
    <property type="match status" value="1"/>
</dbReference>
<organism evidence="10 11">
    <name type="scientific">Plasmodiophora brassicae</name>
    <name type="common">Clubroot disease agent</name>
    <dbReference type="NCBI Taxonomy" id="37360"/>
    <lineage>
        <taxon>Eukaryota</taxon>
        <taxon>Sar</taxon>
        <taxon>Rhizaria</taxon>
        <taxon>Endomyxa</taxon>
        <taxon>Phytomyxea</taxon>
        <taxon>Plasmodiophorida</taxon>
        <taxon>Plasmodiophoridae</taxon>
        <taxon>Plasmodiophora</taxon>
    </lineage>
</organism>
<dbReference type="SMART" id="SM00064">
    <property type="entry name" value="FYVE"/>
    <property type="match status" value="1"/>
</dbReference>
<evidence type="ECO:0000256" key="5">
    <source>
        <dbReference type="SAM" id="MobiDB-lite"/>
    </source>
</evidence>
<dbReference type="Gene3D" id="1.10.418.10">
    <property type="entry name" value="Calponin-like domain"/>
    <property type="match status" value="1"/>
</dbReference>
<dbReference type="PROSITE" id="PS50178">
    <property type="entry name" value="ZF_FYVE"/>
    <property type="match status" value="1"/>
</dbReference>
<dbReference type="GO" id="GO:0032012">
    <property type="term" value="P:regulation of ARF protein signal transduction"/>
    <property type="evidence" value="ECO:0007669"/>
    <property type="project" value="InterPro"/>
</dbReference>
<dbReference type="PROSITE" id="PS51498">
    <property type="entry name" value="MABP"/>
    <property type="match status" value="1"/>
</dbReference>
<protein>
    <recommendedName>
        <fullName evidence="12">FYVE-type domain-containing protein</fullName>
    </recommendedName>
</protein>
<feature type="domain" description="SEC7" evidence="8">
    <location>
        <begin position="1046"/>
        <end position="1223"/>
    </location>
</feature>
<gene>
    <name evidence="10" type="ORF">PLBR_LOCUS2110</name>
</gene>
<dbReference type="InterPro" id="IPR023394">
    <property type="entry name" value="Sec7_C_sf"/>
</dbReference>
<feature type="region of interest" description="Disordered" evidence="5">
    <location>
        <begin position="207"/>
        <end position="235"/>
    </location>
</feature>
<sequence>MSETASIATHAGPAATSLIVTMTSDWTSRDVRRRVRLTEWVNAQLSLNIDPDKLIGELQNGVVLYQLVRAVDPNADVVDISYSAPPGSIRARENVDALLEYLRREMETVRTFEADDLLNGRAPAAVLDCLEDLIVIGHQERGLLAYQPVDDAAAARYTPKELALARASISQARGPSVSHSALVGVSGTPVEPVPVLGRLFPIMDDSGDDDDAGSSRLDESVTSSASMTSAAPPRQSLARKTILNLQATASRLVRSSIVSLPRSSDYNAKRPERGLLHVLRQLHHMLLTLDAGGKLLEATEMVMQNNGRFRDQIEGLDRGDRLPITRIDIVIHFKGEVPHEDSELVYHEGAPADLNATCPDRQLYLAVSRQPDEAPITDVALQVADLDTPPPPGFQKIIRSVSGLPASLNFGSGGKPVYLCYRQGGSAPITSITLAPDCPAGYRPVKRTTTGSWANLSSNFDDDGSDDRIPVGRRFLHYESRPRDVLARFTQADQEPGDLGELSPDDVQDLYFRQAAALLSACVMTPNSVLTHASLQSMLRIGCSTSVPLTPLTMTGPSINIMLQTLLDLCPSLLSGHGEGRQLHRLALKTARQLYQENVRSIDARTAIHFLQTTMTYSTDDVELGLCDSVIDRLVESSPVRNACTCSPVADTGRCKQRCRRCQSTAGLGRNVRRWIRESVLADIVETVVMVKEAENDVVTLHEFDAVDERCRDHICAMLSRLRAFPRNEEAQLLAITIAICKQVSEPPASYTSEDCSRPEDGRLLDHLLRILDKADVFLRASPHCIFLLRRVLVPNLIECCITGFYRRGEFQRVLKCFIHMYKHYARELNVELGAWIDSVLLELLDHRSCSSLQRTDILEAFEIVLNSAPQLMDLYANYDAAGDQVFIYERFISILAKLAAPSQGTLAPDAGLLQQAALDMMVRLLETQSRWLASKSLVDDQSQPSRMRPNPPASVSPSASPPLSPSSPTKSSADTPKSLKALHDSVSMKRDLSPRKSIRKTTLTIPSPSESRRRSSWRERVEKGNADVGAAYKKALTIASTKSLKDAVRFLVLSENARRQQGKRPGKGIHWRPIAVFLYKSSSLSQADVGLLLSSDGDEVFERDDMRDLRRAYMDMLDFTSRSFTASLRTFLSDSGFWIPDDVAARDRLIEAFAEAFCRDNRGAFGTVQSAILFANKAIELSQNTHDRCEALPDRAAWIAARISDGVPESQAADLFDQIASEPLNVRADRLSARKFEASQVANALLMHSETAVHNALAVIRNEAYFRRRFTQSDTPSIMLAMFKATWVQFLGCFAAHVEANIRNKSSQSFSVATGLMHGVILSTLLSLPEETQSFLSILARVSYIYTTKDSADKQKLVLLSGDYMSQEWVVKHAASCKTSVKAACEQLVDVIQTIKANMTQSSMMEALNQVQLTLSAPIALHQSGRQLVMTGEFLRLCQGGRAALLHRVHLFNDVILYGSIEKSSTIIKKPRVIHLILCRAEPVEVTSGMLSRLRSSNASALQLALQITNVKKTLILFCKSEQERSRWAKTITELAPVAVHKHTARQEAVKAKTGRTHSSALPDTCALCLKYFNVFNRKHVCVMCDQAVDSACQSRRVVLPKLNKDGKLIEMSSVKVCDACYTAGRKVSISQCDPTEESQDD</sequence>
<dbReference type="GO" id="GO:0008270">
    <property type="term" value="F:zinc ion binding"/>
    <property type="evidence" value="ECO:0007669"/>
    <property type="project" value="UniProtKB-KW"/>
</dbReference>
<dbReference type="Gene3D" id="2.100.10.50">
    <property type="match status" value="1"/>
</dbReference>
<name>A0A3P3Y3Z2_PLABS</name>
<dbReference type="InterPro" id="IPR011011">
    <property type="entry name" value="Znf_FYVE_PHD"/>
</dbReference>
<feature type="domain" description="Calponin-homology (CH)" evidence="6">
    <location>
        <begin position="31"/>
        <end position="138"/>
    </location>
</feature>
<proteinExistence type="predicted"/>
<dbReference type="PANTHER" id="PTHR10663">
    <property type="entry name" value="GUANYL-NUCLEOTIDE EXCHANGE FACTOR"/>
    <property type="match status" value="1"/>
</dbReference>
<evidence type="ECO:0000259" key="9">
    <source>
        <dbReference type="PROSITE" id="PS51498"/>
    </source>
</evidence>
<evidence type="ECO:0000256" key="4">
    <source>
        <dbReference type="PROSITE-ProRule" id="PRU00091"/>
    </source>
</evidence>
<evidence type="ECO:0000256" key="3">
    <source>
        <dbReference type="ARBA" id="ARBA00022833"/>
    </source>
</evidence>
<dbReference type="InterPro" id="IPR000306">
    <property type="entry name" value="Znf_FYVE"/>
</dbReference>
<dbReference type="InterPro" id="IPR023341">
    <property type="entry name" value="MABP"/>
</dbReference>
<dbReference type="SUPFAM" id="SSF57903">
    <property type="entry name" value="FYVE/PHD zinc finger"/>
    <property type="match status" value="1"/>
</dbReference>
<evidence type="ECO:0000259" key="8">
    <source>
        <dbReference type="PROSITE" id="PS50190"/>
    </source>
</evidence>
<dbReference type="Gene3D" id="3.30.40.10">
    <property type="entry name" value="Zinc/RING finger domain, C3HC4 (zinc finger)"/>
    <property type="match status" value="1"/>
</dbReference>
<dbReference type="SMART" id="SM00033">
    <property type="entry name" value="CH"/>
    <property type="match status" value="1"/>
</dbReference>
<dbReference type="PROSITE" id="PS50021">
    <property type="entry name" value="CH"/>
    <property type="match status" value="1"/>
</dbReference>
<evidence type="ECO:0000313" key="11">
    <source>
        <dbReference type="Proteomes" id="UP000290189"/>
    </source>
</evidence>
<dbReference type="Proteomes" id="UP000290189">
    <property type="component" value="Unassembled WGS sequence"/>
</dbReference>
<feature type="region of interest" description="Disordered" evidence="5">
    <location>
        <begin position="936"/>
        <end position="1023"/>
    </location>
</feature>
<feature type="compositionally biased region" description="Low complexity" evidence="5">
    <location>
        <begin position="967"/>
        <end position="979"/>
    </location>
</feature>
<dbReference type="Gene3D" id="1.10.1000.11">
    <property type="entry name" value="Arf Nucleotide-binding Site Opener,domain 2"/>
    <property type="match status" value="1"/>
</dbReference>
<reference evidence="10 11" key="1">
    <citation type="submission" date="2018-03" db="EMBL/GenBank/DDBJ databases">
        <authorList>
            <person name="Fogelqvist J."/>
        </authorList>
    </citation>
    <scope>NUCLEOTIDE SEQUENCE [LARGE SCALE GENOMIC DNA]</scope>
</reference>
<feature type="compositionally biased region" description="Basic and acidic residues" evidence="5">
    <location>
        <begin position="1011"/>
        <end position="1023"/>
    </location>
</feature>
<evidence type="ECO:0008006" key="12">
    <source>
        <dbReference type="Google" id="ProtNLM"/>
    </source>
</evidence>
<dbReference type="SMART" id="SM00233">
    <property type="entry name" value="PH"/>
    <property type="match status" value="1"/>
</dbReference>
<dbReference type="Pfam" id="PF01369">
    <property type="entry name" value="Sec7"/>
    <property type="match status" value="1"/>
</dbReference>
<feature type="compositionally biased region" description="Low complexity" evidence="5">
    <location>
        <begin position="220"/>
        <end position="231"/>
    </location>
</feature>
<dbReference type="InterPro" id="IPR035999">
    <property type="entry name" value="Sec7_dom_sf"/>
</dbReference>
<evidence type="ECO:0000259" key="7">
    <source>
        <dbReference type="PROSITE" id="PS50178"/>
    </source>
</evidence>
<dbReference type="InterPro" id="IPR036872">
    <property type="entry name" value="CH_dom_sf"/>
</dbReference>
<dbReference type="Gene3D" id="2.30.29.30">
    <property type="entry name" value="Pleckstrin-homology domain (PH domain)/Phosphotyrosine-binding domain (PTB)"/>
    <property type="match status" value="1"/>
</dbReference>
<keyword evidence="3" id="KW-0862">Zinc</keyword>
<keyword evidence="10" id="KW-0496">Mitochondrion</keyword>
<feature type="compositionally biased region" description="Pro residues" evidence="5">
    <location>
        <begin position="950"/>
        <end position="966"/>
    </location>
</feature>
<dbReference type="PROSITE" id="PS50190">
    <property type="entry name" value="SEC7"/>
    <property type="match status" value="1"/>
</dbReference>
<dbReference type="InterPro" id="IPR032691">
    <property type="entry name" value="Mon2/Sec7/BIG1-like_HUS"/>
</dbReference>
<feature type="domain" description="FYVE-type" evidence="7">
    <location>
        <begin position="1565"/>
        <end position="1627"/>
    </location>
</feature>
<dbReference type="SUPFAM" id="SSF48425">
    <property type="entry name" value="Sec7 domain"/>
    <property type="match status" value="1"/>
</dbReference>
<accession>A0A3P3Y3Z2</accession>
<keyword evidence="1" id="KW-0479">Metal-binding</keyword>
<dbReference type="EMBL" id="OVEO01000003">
    <property type="protein sequence ID" value="SPQ94895.1"/>
    <property type="molecule type" value="Genomic_DNA"/>
</dbReference>
<dbReference type="InterPro" id="IPR013083">
    <property type="entry name" value="Znf_RING/FYVE/PHD"/>
</dbReference>
<dbReference type="InterPro" id="IPR001715">
    <property type="entry name" value="CH_dom"/>
</dbReference>
<dbReference type="Pfam" id="PF01363">
    <property type="entry name" value="FYVE"/>
    <property type="match status" value="1"/>
</dbReference>
<evidence type="ECO:0000313" key="10">
    <source>
        <dbReference type="EMBL" id="SPQ94895.1"/>
    </source>
</evidence>
<dbReference type="GO" id="GO:0005737">
    <property type="term" value="C:cytoplasm"/>
    <property type="evidence" value="ECO:0007669"/>
    <property type="project" value="UniProtKB-ARBA"/>
</dbReference>